<keyword evidence="3 6" id="KW-1133">Transmembrane helix</keyword>
<dbReference type="GO" id="GO:0016020">
    <property type="term" value="C:membrane"/>
    <property type="evidence" value="ECO:0007669"/>
    <property type="project" value="UniProtKB-SubCell"/>
</dbReference>
<feature type="transmembrane region" description="Helical" evidence="6">
    <location>
        <begin position="253"/>
        <end position="271"/>
    </location>
</feature>
<feature type="transmembrane region" description="Helical" evidence="6">
    <location>
        <begin position="171"/>
        <end position="193"/>
    </location>
</feature>
<accession>A0A9D2KI94</accession>
<comment type="subcellular location">
    <subcellularLocation>
        <location evidence="1">Membrane</location>
        <topology evidence="1">Multi-pass membrane protein</topology>
    </subcellularLocation>
</comment>
<evidence type="ECO:0000256" key="2">
    <source>
        <dbReference type="ARBA" id="ARBA00022692"/>
    </source>
</evidence>
<organism evidence="8 9">
    <name type="scientific">Candidatus Microbacterium stercoravium</name>
    <dbReference type="NCBI Taxonomy" id="2838697"/>
    <lineage>
        <taxon>Bacteria</taxon>
        <taxon>Bacillati</taxon>
        <taxon>Actinomycetota</taxon>
        <taxon>Actinomycetes</taxon>
        <taxon>Micrococcales</taxon>
        <taxon>Microbacteriaceae</taxon>
        <taxon>Microbacterium</taxon>
    </lineage>
</organism>
<reference evidence="8" key="1">
    <citation type="journal article" date="2021" name="PeerJ">
        <title>Extensive microbial diversity within the chicken gut microbiome revealed by metagenomics and culture.</title>
        <authorList>
            <person name="Gilroy R."/>
            <person name="Ravi A."/>
            <person name="Getino M."/>
            <person name="Pursley I."/>
            <person name="Horton D.L."/>
            <person name="Alikhan N.F."/>
            <person name="Baker D."/>
            <person name="Gharbi K."/>
            <person name="Hall N."/>
            <person name="Watson M."/>
            <person name="Adriaenssens E.M."/>
            <person name="Foster-Nyarko E."/>
            <person name="Jarju S."/>
            <person name="Secka A."/>
            <person name="Antonio M."/>
            <person name="Oren A."/>
            <person name="Chaudhuri R.R."/>
            <person name="La Ragione R."/>
            <person name="Hildebrand F."/>
            <person name="Pallen M.J."/>
        </authorList>
    </citation>
    <scope>NUCLEOTIDE SEQUENCE</scope>
    <source>
        <strain evidence="8">ChiHjej8B7-3636</strain>
    </source>
</reference>
<gene>
    <name evidence="8" type="ORF">H9800_10235</name>
</gene>
<comment type="caution">
    <text evidence="8">The sequence shown here is derived from an EMBL/GenBank/DDBJ whole genome shotgun (WGS) entry which is preliminary data.</text>
</comment>
<name>A0A9D2KI94_9MICO</name>
<dbReference type="InterPro" id="IPR007016">
    <property type="entry name" value="O-antigen_ligase-rel_domated"/>
</dbReference>
<evidence type="ECO:0000256" key="6">
    <source>
        <dbReference type="SAM" id="Phobius"/>
    </source>
</evidence>
<feature type="transmembrane region" description="Helical" evidence="6">
    <location>
        <begin position="12"/>
        <end position="36"/>
    </location>
</feature>
<evidence type="ECO:0000256" key="3">
    <source>
        <dbReference type="ARBA" id="ARBA00022989"/>
    </source>
</evidence>
<protein>
    <submittedName>
        <fullName evidence="8">O-antigen ligase family protein</fullName>
    </submittedName>
</protein>
<dbReference type="PANTHER" id="PTHR37422">
    <property type="entry name" value="TEICHURONIC ACID BIOSYNTHESIS PROTEIN TUAE"/>
    <property type="match status" value="1"/>
</dbReference>
<keyword evidence="2 6" id="KW-0812">Transmembrane</keyword>
<feature type="transmembrane region" description="Helical" evidence="6">
    <location>
        <begin position="344"/>
        <end position="365"/>
    </location>
</feature>
<feature type="domain" description="O-antigen ligase-related" evidence="7">
    <location>
        <begin position="209"/>
        <end position="353"/>
    </location>
</feature>
<feature type="transmembrane region" description="Helical" evidence="6">
    <location>
        <begin position="200"/>
        <end position="218"/>
    </location>
</feature>
<keyword evidence="8" id="KW-0436">Ligase</keyword>
<dbReference type="Proteomes" id="UP000824220">
    <property type="component" value="Unassembled WGS sequence"/>
</dbReference>
<dbReference type="EMBL" id="DXAM01000140">
    <property type="protein sequence ID" value="HJA05221.1"/>
    <property type="molecule type" value="Genomic_DNA"/>
</dbReference>
<evidence type="ECO:0000313" key="8">
    <source>
        <dbReference type="EMBL" id="HJA05221.1"/>
    </source>
</evidence>
<feature type="region of interest" description="Disordered" evidence="5">
    <location>
        <begin position="422"/>
        <end position="441"/>
    </location>
</feature>
<sequence length="441" mass="47039">MRRAAGAALADLLRSAAFARAYTLAALTLGFLAGAIQRVNGIVTATTIIAGLAAIGIGILVARRDELSFIGFAPTSLLAFLAWSIVSLAWALDGAGARTLAAWLALLGWAAIAVTIAHVRDTLQIARAMGDVLRWLLAASLAIEVWSGIIFDEPLEALGVKGLIAYGGPVQGLFGSRNVLGFVAVLALITFVIEWRARAVARRVAVYSIILAGVLVVLSGSPTALVTIVLVIVAELALSYARRTPPARRRGVDAVIGGATLISIALALVMHRQVAQFFASRSGFGTRTVLWQETIEWIGRRPVTGWSLFGTWHDEPFPTNVINLTLSSPNYSGLNAYLDVLLQLGWVGLLLFAMIGGVALVRAWLAAADRRSVVHAWLPLMLVALLVTSVFESYTLTGIGWMLLAMCAVRAGRERSWRLSIDPTAPVPPPARPQGGDRSDR</sequence>
<dbReference type="InterPro" id="IPR051533">
    <property type="entry name" value="WaaL-like"/>
</dbReference>
<evidence type="ECO:0000259" key="7">
    <source>
        <dbReference type="Pfam" id="PF04932"/>
    </source>
</evidence>
<feature type="transmembrane region" description="Helical" evidence="6">
    <location>
        <begin position="102"/>
        <end position="120"/>
    </location>
</feature>
<dbReference type="PANTHER" id="PTHR37422:SF21">
    <property type="entry name" value="EXOQ-LIKE PROTEIN"/>
    <property type="match status" value="1"/>
</dbReference>
<feature type="transmembrane region" description="Helical" evidence="6">
    <location>
        <begin position="42"/>
        <end position="62"/>
    </location>
</feature>
<evidence type="ECO:0000256" key="5">
    <source>
        <dbReference type="SAM" id="MobiDB-lite"/>
    </source>
</evidence>
<dbReference type="Pfam" id="PF04932">
    <property type="entry name" value="Wzy_C"/>
    <property type="match status" value="1"/>
</dbReference>
<dbReference type="GO" id="GO:0016874">
    <property type="term" value="F:ligase activity"/>
    <property type="evidence" value="ECO:0007669"/>
    <property type="project" value="UniProtKB-KW"/>
</dbReference>
<proteinExistence type="predicted"/>
<feature type="transmembrane region" description="Helical" evidence="6">
    <location>
        <begin position="69"/>
        <end position="90"/>
    </location>
</feature>
<reference evidence="8" key="2">
    <citation type="submission" date="2021-04" db="EMBL/GenBank/DDBJ databases">
        <authorList>
            <person name="Gilroy R."/>
        </authorList>
    </citation>
    <scope>NUCLEOTIDE SEQUENCE</scope>
    <source>
        <strain evidence="8">ChiHjej8B7-3636</strain>
    </source>
</reference>
<keyword evidence="4 6" id="KW-0472">Membrane</keyword>
<feature type="transmembrane region" description="Helical" evidence="6">
    <location>
        <begin position="132"/>
        <end position="151"/>
    </location>
</feature>
<evidence type="ECO:0000256" key="1">
    <source>
        <dbReference type="ARBA" id="ARBA00004141"/>
    </source>
</evidence>
<evidence type="ECO:0000313" key="9">
    <source>
        <dbReference type="Proteomes" id="UP000824220"/>
    </source>
</evidence>
<dbReference type="AlphaFoldDB" id="A0A9D2KI94"/>
<evidence type="ECO:0000256" key="4">
    <source>
        <dbReference type="ARBA" id="ARBA00023136"/>
    </source>
</evidence>